<gene>
    <name evidence="1" type="ORF">PGLA1383_LOCUS52469</name>
</gene>
<reference evidence="1" key="1">
    <citation type="submission" date="2021-02" db="EMBL/GenBank/DDBJ databases">
        <authorList>
            <person name="Dougan E. K."/>
            <person name="Rhodes N."/>
            <person name="Thang M."/>
            <person name="Chan C."/>
        </authorList>
    </citation>
    <scope>NUCLEOTIDE SEQUENCE</scope>
</reference>
<evidence type="ECO:0000313" key="2">
    <source>
        <dbReference type="Proteomes" id="UP000654075"/>
    </source>
</evidence>
<sequence>MDCLLKALELRPQGPVAATIWSNTAAVAAAGGASEEAAQAARTALALAPTDPETRLNARILAGGPGTHLGIPLPGEKPSMRLFFEA</sequence>
<keyword evidence="2" id="KW-1185">Reference proteome</keyword>
<comment type="caution">
    <text evidence="1">The sequence shown here is derived from an EMBL/GenBank/DDBJ whole genome shotgun (WGS) entry which is preliminary data.</text>
</comment>
<dbReference type="EMBL" id="CAJNNV010031613">
    <property type="protein sequence ID" value="CAE8637070.1"/>
    <property type="molecule type" value="Genomic_DNA"/>
</dbReference>
<protein>
    <submittedName>
        <fullName evidence="1">Uncharacterized protein</fullName>
    </submittedName>
</protein>
<proteinExistence type="predicted"/>
<organism evidence="1 2">
    <name type="scientific">Polarella glacialis</name>
    <name type="common">Dinoflagellate</name>
    <dbReference type="NCBI Taxonomy" id="89957"/>
    <lineage>
        <taxon>Eukaryota</taxon>
        <taxon>Sar</taxon>
        <taxon>Alveolata</taxon>
        <taxon>Dinophyceae</taxon>
        <taxon>Suessiales</taxon>
        <taxon>Suessiaceae</taxon>
        <taxon>Polarella</taxon>
    </lineage>
</organism>
<dbReference type="SUPFAM" id="SSF48452">
    <property type="entry name" value="TPR-like"/>
    <property type="match status" value="1"/>
</dbReference>
<name>A0A813HG38_POLGL</name>
<dbReference type="Proteomes" id="UP000654075">
    <property type="component" value="Unassembled WGS sequence"/>
</dbReference>
<dbReference type="InterPro" id="IPR011990">
    <property type="entry name" value="TPR-like_helical_dom_sf"/>
</dbReference>
<dbReference type="Gene3D" id="1.25.40.10">
    <property type="entry name" value="Tetratricopeptide repeat domain"/>
    <property type="match status" value="1"/>
</dbReference>
<dbReference type="AlphaFoldDB" id="A0A813HG38"/>
<evidence type="ECO:0000313" key="1">
    <source>
        <dbReference type="EMBL" id="CAE8637070.1"/>
    </source>
</evidence>
<accession>A0A813HG38</accession>